<keyword evidence="7 10" id="KW-0573">Peptidoglycan synthesis</keyword>
<dbReference type="PANTHER" id="PTHR43024:SF1">
    <property type="entry name" value="UDP-N-ACETYLMURAMOYL-TRIPEPTIDE--D-ALANYL-D-ALANINE LIGASE"/>
    <property type="match status" value="1"/>
</dbReference>
<evidence type="ECO:0000256" key="10">
    <source>
        <dbReference type="HAMAP-Rule" id="MF_02019"/>
    </source>
</evidence>
<dbReference type="EC" id="6.3.2.10" evidence="10 11"/>
<dbReference type="GO" id="GO:0008766">
    <property type="term" value="F:UDP-N-acetylmuramoylalanyl-D-glutamyl-2,6-diaminopimelate-D-alanyl-D-alanine ligase activity"/>
    <property type="evidence" value="ECO:0007669"/>
    <property type="project" value="RHEA"/>
</dbReference>
<comment type="pathway">
    <text evidence="10 11">Cell wall biogenesis; peptidoglycan biosynthesis.</text>
</comment>
<comment type="similarity">
    <text evidence="10">Belongs to the MurCDEF family. MurF subfamily.</text>
</comment>
<comment type="subcellular location">
    <subcellularLocation>
        <location evidence="10 11">Cytoplasm</location>
    </subcellularLocation>
</comment>
<evidence type="ECO:0000313" key="15">
    <source>
        <dbReference type="EMBL" id="PTQ52464.1"/>
    </source>
</evidence>
<keyword evidence="5 10" id="KW-0067">ATP-binding</keyword>
<evidence type="ECO:0000256" key="1">
    <source>
        <dbReference type="ARBA" id="ARBA00022490"/>
    </source>
</evidence>
<dbReference type="GO" id="GO:0009252">
    <property type="term" value="P:peptidoglycan biosynthetic process"/>
    <property type="evidence" value="ECO:0007669"/>
    <property type="project" value="UniProtKB-UniRule"/>
</dbReference>
<dbReference type="InterPro" id="IPR000713">
    <property type="entry name" value="Mur_ligase_N"/>
</dbReference>
<evidence type="ECO:0000256" key="8">
    <source>
        <dbReference type="ARBA" id="ARBA00023306"/>
    </source>
</evidence>
<dbReference type="Pfam" id="PF02875">
    <property type="entry name" value="Mur_ligase_C"/>
    <property type="match status" value="1"/>
</dbReference>
<dbReference type="AlphaFoldDB" id="A0A2T5G8E1"/>
<dbReference type="Gene3D" id="3.40.1390.10">
    <property type="entry name" value="MurE/MurF, N-terminal domain"/>
    <property type="match status" value="1"/>
</dbReference>
<feature type="binding site" evidence="10">
    <location>
        <begin position="119"/>
        <end position="125"/>
    </location>
    <ligand>
        <name>ATP</name>
        <dbReference type="ChEBI" id="CHEBI:30616"/>
    </ligand>
</feature>
<keyword evidence="9 10" id="KW-0961">Cell wall biogenesis/degradation</keyword>
<dbReference type="Proteomes" id="UP000244016">
    <property type="component" value="Unassembled WGS sequence"/>
</dbReference>
<dbReference type="InterPro" id="IPR035911">
    <property type="entry name" value="MurE/MurF_N"/>
</dbReference>
<feature type="domain" description="Mur ligase central" evidence="14">
    <location>
        <begin position="117"/>
        <end position="304"/>
    </location>
</feature>
<evidence type="ECO:0000256" key="4">
    <source>
        <dbReference type="ARBA" id="ARBA00022741"/>
    </source>
</evidence>
<keyword evidence="8 10" id="KW-0131">Cell cycle</keyword>
<dbReference type="InterPro" id="IPR051046">
    <property type="entry name" value="MurCDEF_CellWall_CoF430Synth"/>
</dbReference>
<evidence type="ECO:0000256" key="6">
    <source>
        <dbReference type="ARBA" id="ARBA00022960"/>
    </source>
</evidence>
<comment type="catalytic activity">
    <reaction evidence="10 11">
        <text>D-alanyl-D-alanine + UDP-N-acetyl-alpha-D-muramoyl-L-alanyl-gamma-D-glutamyl-meso-2,6-diaminopimelate + ATP = UDP-N-acetyl-alpha-D-muramoyl-L-alanyl-gamma-D-glutamyl-meso-2,6-diaminopimeloyl-D-alanyl-D-alanine + ADP + phosphate + H(+)</text>
        <dbReference type="Rhea" id="RHEA:28374"/>
        <dbReference type="ChEBI" id="CHEBI:15378"/>
        <dbReference type="ChEBI" id="CHEBI:30616"/>
        <dbReference type="ChEBI" id="CHEBI:43474"/>
        <dbReference type="ChEBI" id="CHEBI:57822"/>
        <dbReference type="ChEBI" id="CHEBI:61386"/>
        <dbReference type="ChEBI" id="CHEBI:83905"/>
        <dbReference type="ChEBI" id="CHEBI:456216"/>
        <dbReference type="EC" id="6.3.2.10"/>
    </reaction>
</comment>
<dbReference type="SUPFAM" id="SSF53244">
    <property type="entry name" value="MurD-like peptide ligases, peptide-binding domain"/>
    <property type="match status" value="1"/>
</dbReference>
<feature type="domain" description="Mur ligase N-terminal catalytic" evidence="12">
    <location>
        <begin position="31"/>
        <end position="77"/>
    </location>
</feature>
<dbReference type="InterPro" id="IPR013221">
    <property type="entry name" value="Mur_ligase_cen"/>
</dbReference>
<dbReference type="SUPFAM" id="SSF53623">
    <property type="entry name" value="MurD-like peptide ligases, catalytic domain"/>
    <property type="match status" value="1"/>
</dbReference>
<evidence type="ECO:0000256" key="7">
    <source>
        <dbReference type="ARBA" id="ARBA00022984"/>
    </source>
</evidence>
<dbReference type="GO" id="GO:0047480">
    <property type="term" value="F:UDP-N-acetylmuramoyl-tripeptide-D-alanyl-D-alanine ligase activity"/>
    <property type="evidence" value="ECO:0007669"/>
    <property type="project" value="UniProtKB-UniRule"/>
</dbReference>
<comment type="function">
    <text evidence="10 11">Involved in cell wall formation. Catalyzes the final step in the synthesis of UDP-N-acetylmuramoyl-pentapeptide, the precursor of murein.</text>
</comment>
<dbReference type="Gene3D" id="3.90.190.20">
    <property type="entry name" value="Mur ligase, C-terminal domain"/>
    <property type="match status" value="1"/>
</dbReference>
<keyword evidence="6 10" id="KW-0133">Cell shape</keyword>
<evidence type="ECO:0000259" key="13">
    <source>
        <dbReference type="Pfam" id="PF02875"/>
    </source>
</evidence>
<dbReference type="SUPFAM" id="SSF63418">
    <property type="entry name" value="MurE/MurF N-terminal domain"/>
    <property type="match status" value="1"/>
</dbReference>
<reference evidence="15 16" key="1">
    <citation type="submission" date="2017-08" db="EMBL/GenBank/DDBJ databases">
        <title>Burning lignite coal seam in the remote Altai Mountains harbors a hydrogen-driven thermophilic microbial community.</title>
        <authorList>
            <person name="Kadnikov V.V."/>
            <person name="Mardanov A.V."/>
            <person name="Ivasenko D."/>
            <person name="Beletsky A.V."/>
            <person name="Karnachuk O.V."/>
            <person name="Ravin N.V."/>
        </authorList>
    </citation>
    <scope>NUCLEOTIDE SEQUENCE [LARGE SCALE GENOMIC DNA]</scope>
    <source>
        <strain evidence="15">AL31</strain>
    </source>
</reference>
<protein>
    <recommendedName>
        <fullName evidence="10 11">UDP-N-acetylmuramoyl-tripeptide--D-alanyl-D-alanine ligase</fullName>
        <ecNumber evidence="10 11">6.3.2.10</ecNumber>
    </recommendedName>
    <alternativeName>
        <fullName evidence="10">D-alanyl-D-alanine-adding enzyme</fullName>
    </alternativeName>
</protein>
<dbReference type="GO" id="GO:0051301">
    <property type="term" value="P:cell division"/>
    <property type="evidence" value="ECO:0007669"/>
    <property type="project" value="UniProtKB-KW"/>
</dbReference>
<keyword evidence="4 10" id="KW-0547">Nucleotide-binding</keyword>
<dbReference type="GO" id="GO:0008360">
    <property type="term" value="P:regulation of cell shape"/>
    <property type="evidence" value="ECO:0007669"/>
    <property type="project" value="UniProtKB-KW"/>
</dbReference>
<evidence type="ECO:0000256" key="9">
    <source>
        <dbReference type="ARBA" id="ARBA00023316"/>
    </source>
</evidence>
<dbReference type="InterPro" id="IPR004101">
    <property type="entry name" value="Mur_ligase_C"/>
</dbReference>
<evidence type="ECO:0000259" key="14">
    <source>
        <dbReference type="Pfam" id="PF08245"/>
    </source>
</evidence>
<evidence type="ECO:0000256" key="3">
    <source>
        <dbReference type="ARBA" id="ARBA00022618"/>
    </source>
</evidence>
<proteinExistence type="inferred from homology"/>
<dbReference type="PANTHER" id="PTHR43024">
    <property type="entry name" value="UDP-N-ACETYLMURAMOYL-TRIPEPTIDE--D-ALANYL-D-ALANINE LIGASE"/>
    <property type="match status" value="1"/>
</dbReference>
<evidence type="ECO:0000256" key="11">
    <source>
        <dbReference type="RuleBase" id="RU004136"/>
    </source>
</evidence>
<keyword evidence="3 10" id="KW-0132">Cell division</keyword>
<evidence type="ECO:0000256" key="2">
    <source>
        <dbReference type="ARBA" id="ARBA00022598"/>
    </source>
</evidence>
<dbReference type="GO" id="GO:0071555">
    <property type="term" value="P:cell wall organization"/>
    <property type="evidence" value="ECO:0007669"/>
    <property type="project" value="UniProtKB-KW"/>
</dbReference>
<dbReference type="InterPro" id="IPR005863">
    <property type="entry name" value="UDP-N-AcMur_synth"/>
</dbReference>
<gene>
    <name evidence="10" type="primary">murF</name>
    <name evidence="15" type="ORF">BLITH_0643</name>
</gene>
<comment type="caution">
    <text evidence="15">The sequence shown here is derived from an EMBL/GenBank/DDBJ whole genome shotgun (WGS) entry which is preliminary data.</text>
</comment>
<dbReference type="NCBIfam" id="TIGR01143">
    <property type="entry name" value="murF"/>
    <property type="match status" value="1"/>
</dbReference>
<dbReference type="InterPro" id="IPR036565">
    <property type="entry name" value="Mur-like_cat_sf"/>
</dbReference>
<dbReference type="GO" id="GO:0005524">
    <property type="term" value="F:ATP binding"/>
    <property type="evidence" value="ECO:0007669"/>
    <property type="project" value="UniProtKB-UniRule"/>
</dbReference>
<sequence length="472" mass="50869">MRGMPEWPLAFFLDATRAEYAGAPPPEGVRVYGVVHDSRAVRGGELFVPLPGGRTDGHAYVADAFARGAAAAFWRRTIPVPQELRGRPLLLVDDPLAALWEAARAHRARLRGRVVAVTGSVGKTTTKDLIARALAARLSVAHARESYNNHIGVPLTLLAAAEDAHAVVLELGMNRRGEIAELSRLARPDVAVITLLGESHIGLLGSREAIAVAKAEIALGMDKGGRIYIPDDDPLLPKTAYLFAFSGEVRTVGPRGQDRGGLLEDRGLGGFRIWADVDGRRAELDVPLPGAFAWRNALYAVFVARDLGIPPSEVEAAWRELERSPMRLTPRRTPRGALLLDDTYNAAPTSIRAAVSVLARLPARERVAVLGEVGELGAHAPRLYAELGESLPAEGIAYLLFGSGLAPLEEALRARGARVWRTEDPEALLAKLRTYDNPDAALLLKASRHMRFERFVEALLGEGMGEGDPADG</sequence>
<dbReference type="HAMAP" id="MF_02019">
    <property type="entry name" value="MurF"/>
    <property type="match status" value="1"/>
</dbReference>
<dbReference type="Gene3D" id="3.40.1190.10">
    <property type="entry name" value="Mur-like, catalytic domain"/>
    <property type="match status" value="1"/>
</dbReference>
<evidence type="ECO:0000313" key="16">
    <source>
        <dbReference type="Proteomes" id="UP000244016"/>
    </source>
</evidence>
<dbReference type="Pfam" id="PF08245">
    <property type="entry name" value="Mur_ligase_M"/>
    <property type="match status" value="1"/>
</dbReference>
<dbReference type="InterPro" id="IPR036615">
    <property type="entry name" value="Mur_ligase_C_dom_sf"/>
</dbReference>
<keyword evidence="2 10" id="KW-0436">Ligase</keyword>
<name>A0A2T5G8E1_9BACL</name>
<evidence type="ECO:0000259" key="12">
    <source>
        <dbReference type="Pfam" id="PF01225"/>
    </source>
</evidence>
<dbReference type="EMBL" id="PEBW01000002">
    <property type="protein sequence ID" value="PTQ52464.1"/>
    <property type="molecule type" value="Genomic_DNA"/>
</dbReference>
<feature type="domain" description="Mur ligase C-terminal" evidence="13">
    <location>
        <begin position="327"/>
        <end position="448"/>
    </location>
</feature>
<dbReference type="UniPathway" id="UPA00219"/>
<dbReference type="Pfam" id="PF01225">
    <property type="entry name" value="Mur_ligase"/>
    <property type="match status" value="1"/>
</dbReference>
<keyword evidence="1 10" id="KW-0963">Cytoplasm</keyword>
<organism evidence="15 16">
    <name type="scientific">Brockia lithotrophica</name>
    <dbReference type="NCBI Taxonomy" id="933949"/>
    <lineage>
        <taxon>Bacteria</taxon>
        <taxon>Bacillati</taxon>
        <taxon>Bacillota</taxon>
        <taxon>Bacilli</taxon>
        <taxon>Bacillales</taxon>
        <taxon>Bacillales Family X. Incertae Sedis</taxon>
        <taxon>Brockia</taxon>
    </lineage>
</organism>
<evidence type="ECO:0000256" key="5">
    <source>
        <dbReference type="ARBA" id="ARBA00022840"/>
    </source>
</evidence>
<dbReference type="GO" id="GO:0005737">
    <property type="term" value="C:cytoplasm"/>
    <property type="evidence" value="ECO:0007669"/>
    <property type="project" value="UniProtKB-SubCell"/>
</dbReference>
<accession>A0A2T5G8E1</accession>